<dbReference type="AlphaFoldDB" id="A0A0Q9YHV8"/>
<sequence>MNSYTIDKKSPQILSLASGRVGEWVESSWKWLGRLRSAVLLRFQEQSRQSSRTMRFEQREAISEILKVIFQYLDLNTMCVGVYHRETDTFVHLSLDFIAKKSGLNIRRAQRAMSWLYRSGYIVGYRQSFYDIDTEEYYHKPSIRRVNSKLLFDLGIKEFALQRARTRSKRRFQDVLLKSLSSQKQPQFKPTIAVSNINSLIKGVTEAFALPKNPKPLQPTSIYNEKLKKLMSLMPNLTLHEAQRILPSPT</sequence>
<comment type="caution">
    <text evidence="1">The sequence shown here is derived from an EMBL/GenBank/DDBJ whole genome shotgun (WGS) entry which is preliminary data.</text>
</comment>
<dbReference type="EMBL" id="LKAJ01000014">
    <property type="protein sequence ID" value="KRG20251.1"/>
    <property type="molecule type" value="Genomic_DNA"/>
</dbReference>
<reference evidence="1" key="1">
    <citation type="submission" date="2015-09" db="EMBL/GenBank/DDBJ databases">
        <title>Draft Genome Sequences of Two Novel Amoeba-resistant Intranuclear Bacteria, Candidatus Berkiella cookevillensis and Candidatus Berkiella aquae.</title>
        <authorList>
            <person name="Mehari Y.T."/>
            <person name="Arivett B.A."/>
            <person name="Farone A.L."/>
            <person name="Gunderson J.H."/>
            <person name="Farone M.B."/>
        </authorList>
    </citation>
    <scope>NUCLEOTIDE SEQUENCE [LARGE SCALE GENOMIC DNA]</scope>
    <source>
        <strain evidence="1">HT99</strain>
    </source>
</reference>
<gene>
    <name evidence="1" type="ORF">HT99x_02643</name>
</gene>
<organism evidence="1">
    <name type="scientific">Candidatus Berkiella aquae</name>
    <dbReference type="NCBI Taxonomy" id="295108"/>
    <lineage>
        <taxon>Bacteria</taxon>
        <taxon>Pseudomonadati</taxon>
        <taxon>Pseudomonadota</taxon>
        <taxon>Gammaproteobacteria</taxon>
        <taxon>Candidatus Berkiellales</taxon>
        <taxon>Candidatus Berkiellaceae</taxon>
        <taxon>Candidatus Berkiella</taxon>
    </lineage>
</organism>
<proteinExistence type="predicted"/>
<protein>
    <submittedName>
        <fullName evidence="1">Uncharacterized protein</fullName>
    </submittedName>
</protein>
<evidence type="ECO:0000313" key="1">
    <source>
        <dbReference type="EMBL" id="KRG20251.1"/>
    </source>
</evidence>
<accession>A0A0Q9YHV8</accession>
<name>A0A0Q9YHV8_9GAMM</name>